<organism evidence="1 2">
    <name type="scientific">Fusarium piperis</name>
    <dbReference type="NCBI Taxonomy" id="1435070"/>
    <lineage>
        <taxon>Eukaryota</taxon>
        <taxon>Fungi</taxon>
        <taxon>Dikarya</taxon>
        <taxon>Ascomycota</taxon>
        <taxon>Pezizomycotina</taxon>
        <taxon>Sordariomycetes</taxon>
        <taxon>Hypocreomycetidae</taxon>
        <taxon>Hypocreales</taxon>
        <taxon>Nectriaceae</taxon>
        <taxon>Fusarium</taxon>
        <taxon>Fusarium solani species complex</taxon>
    </lineage>
</organism>
<dbReference type="EMBL" id="JAPEUR010000616">
    <property type="protein sequence ID" value="KAJ4307858.1"/>
    <property type="molecule type" value="Genomic_DNA"/>
</dbReference>
<sequence>MRPTGDVPQMVVNQMSRITHILEPKGQRFLYSLWGPSGLLREIVKTGKRAPYFTGDRATEALKQVKQT</sequence>
<name>A0A9W8TBY7_9HYPO</name>
<proteinExistence type="predicted"/>
<comment type="caution">
    <text evidence="1">The sequence shown here is derived from an EMBL/GenBank/DDBJ whole genome shotgun (WGS) entry which is preliminary data.</text>
</comment>
<reference evidence="1" key="1">
    <citation type="submission" date="2022-10" db="EMBL/GenBank/DDBJ databases">
        <title>Tapping the CABI collections for fungal endophytes: first genome assemblies for Collariella, Neodidymelliopsis, Ascochyta clinopodiicola, Didymella pomorum, Didymosphaeria variabile, Neocosmospora piperis and Neocucurbitaria cava.</title>
        <authorList>
            <person name="Hill R."/>
        </authorList>
    </citation>
    <scope>NUCLEOTIDE SEQUENCE</scope>
    <source>
        <strain evidence="1">IMI 366586</strain>
    </source>
</reference>
<evidence type="ECO:0000313" key="2">
    <source>
        <dbReference type="Proteomes" id="UP001140502"/>
    </source>
</evidence>
<keyword evidence="2" id="KW-1185">Reference proteome</keyword>
<gene>
    <name evidence="1" type="ORF">N0V84_012451</name>
</gene>
<dbReference type="AlphaFoldDB" id="A0A9W8TBY7"/>
<dbReference type="Proteomes" id="UP001140502">
    <property type="component" value="Unassembled WGS sequence"/>
</dbReference>
<accession>A0A9W8TBY7</accession>
<protein>
    <submittedName>
        <fullName evidence="1">Uncharacterized protein</fullName>
    </submittedName>
</protein>
<evidence type="ECO:0000313" key="1">
    <source>
        <dbReference type="EMBL" id="KAJ4307858.1"/>
    </source>
</evidence>
<dbReference type="OrthoDB" id="5085208at2759"/>